<comment type="pathway">
    <text evidence="11">Pyrimidine metabolism; UMP biosynthesis via de novo pathway; orotate from (S)-dihydroorotate (NAD(+) route): step 1/1.</text>
</comment>
<dbReference type="GO" id="GO:0046872">
    <property type="term" value="F:metal ion binding"/>
    <property type="evidence" value="ECO:0007669"/>
    <property type="project" value="UniProtKB-KW"/>
</dbReference>
<dbReference type="UniPathway" id="UPA00070">
    <property type="reaction ID" value="UER00945"/>
</dbReference>
<dbReference type="InterPro" id="IPR017938">
    <property type="entry name" value="Riboflavin_synthase-like_b-brl"/>
</dbReference>
<dbReference type="GO" id="GO:0009055">
    <property type="term" value="F:electron transfer activity"/>
    <property type="evidence" value="ECO:0007669"/>
    <property type="project" value="UniProtKB-UniRule"/>
</dbReference>
<feature type="binding site" evidence="11 12">
    <location>
        <begin position="54"/>
        <end position="57"/>
    </location>
    <ligand>
        <name>FAD</name>
        <dbReference type="ChEBI" id="CHEBI:57692"/>
    </ligand>
</feature>
<evidence type="ECO:0000256" key="12">
    <source>
        <dbReference type="PIRSR" id="PIRSR006816-1"/>
    </source>
</evidence>
<dbReference type="RefSeq" id="WP_008705492.1">
    <property type="nucleotide sequence ID" value="NZ_BTHH01000040.1"/>
</dbReference>
<evidence type="ECO:0000313" key="19">
    <source>
        <dbReference type="Proteomes" id="UP000477156"/>
    </source>
</evidence>
<dbReference type="InterPro" id="IPR019480">
    <property type="entry name" value="Dihydroorotate_DH_Fe-S-bd"/>
</dbReference>
<evidence type="ECO:0000256" key="11">
    <source>
        <dbReference type="HAMAP-Rule" id="MF_01211"/>
    </source>
</evidence>
<dbReference type="InterPro" id="IPR008333">
    <property type="entry name" value="Cbr1-like_FAD-bd_dom"/>
</dbReference>
<dbReference type="Gene3D" id="2.40.30.10">
    <property type="entry name" value="Translation factors"/>
    <property type="match status" value="1"/>
</dbReference>
<dbReference type="GO" id="GO:0044205">
    <property type="term" value="P:'de novo' UMP biosynthetic process"/>
    <property type="evidence" value="ECO:0007669"/>
    <property type="project" value="UniProtKB-UniRule"/>
</dbReference>
<dbReference type="EMBL" id="WWVF01000022">
    <property type="protein sequence ID" value="MZS89712.1"/>
    <property type="molecule type" value="Genomic_DNA"/>
</dbReference>
<dbReference type="Proteomes" id="UP000477156">
    <property type="component" value="Unassembled WGS sequence"/>
</dbReference>
<keyword evidence="9 11" id="KW-0408">Iron</keyword>
<dbReference type="InterPro" id="IPR050353">
    <property type="entry name" value="PyrK_electron_transfer"/>
</dbReference>
<feature type="binding site" evidence="11 13">
    <location>
        <position position="227"/>
    </location>
    <ligand>
        <name>[2Fe-2S] cluster</name>
        <dbReference type="ChEBI" id="CHEBI:190135"/>
    </ligand>
</feature>
<dbReference type="HAMAP" id="MF_01211">
    <property type="entry name" value="DHODB_Fe_S_bind"/>
    <property type="match status" value="1"/>
</dbReference>
<feature type="domain" description="FAD-binding FR-type" evidence="14">
    <location>
        <begin position="4"/>
        <end position="105"/>
    </location>
</feature>
<comment type="function">
    <text evidence="11">Responsible for channeling the electrons from the oxidation of dihydroorotate from the FMN redox center in the PyrD type B subunit to the ultimate electron acceptor NAD(+).</text>
</comment>
<dbReference type="InterPro" id="IPR012165">
    <property type="entry name" value="Cyt_c3_hydrogenase_gsu"/>
</dbReference>
<comment type="cofactor">
    <cofactor evidence="11">
        <name>[2Fe-2S] cluster</name>
        <dbReference type="ChEBI" id="CHEBI:190135"/>
    </cofactor>
    <text evidence="11">Binds 1 [2Fe-2S] cluster per subunit.</text>
</comment>
<feature type="binding site" evidence="11 13">
    <location>
        <position position="222"/>
    </location>
    <ligand>
        <name>[2Fe-2S] cluster</name>
        <dbReference type="ChEBI" id="CHEBI:190135"/>
    </ligand>
</feature>
<keyword evidence="2 11" id="KW-0813">Transport</keyword>
<evidence type="ECO:0000256" key="6">
    <source>
        <dbReference type="ARBA" id="ARBA00022827"/>
    </source>
</evidence>
<dbReference type="InterPro" id="IPR017927">
    <property type="entry name" value="FAD-bd_FR_type"/>
</dbReference>
<dbReference type="GO" id="GO:0016491">
    <property type="term" value="F:oxidoreductase activity"/>
    <property type="evidence" value="ECO:0007669"/>
    <property type="project" value="InterPro"/>
</dbReference>
<dbReference type="Proteomes" id="UP000477285">
    <property type="component" value="Unassembled WGS sequence"/>
</dbReference>
<dbReference type="EMBL" id="CYZN01000014">
    <property type="protein sequence ID" value="CUO24240.1"/>
    <property type="molecule type" value="Genomic_DNA"/>
</dbReference>
<keyword evidence="6 11" id="KW-0274">FAD</keyword>
<dbReference type="CDD" id="cd06218">
    <property type="entry name" value="DHOD_e_trans"/>
    <property type="match status" value="1"/>
</dbReference>
<evidence type="ECO:0000256" key="2">
    <source>
        <dbReference type="ARBA" id="ARBA00022448"/>
    </source>
</evidence>
<evidence type="ECO:0000259" key="14">
    <source>
        <dbReference type="PROSITE" id="PS51384"/>
    </source>
</evidence>
<evidence type="ECO:0000256" key="3">
    <source>
        <dbReference type="ARBA" id="ARBA00022630"/>
    </source>
</evidence>
<dbReference type="GO" id="GO:0050660">
    <property type="term" value="F:flavin adenine dinucleotide binding"/>
    <property type="evidence" value="ECO:0007669"/>
    <property type="project" value="InterPro"/>
</dbReference>
<keyword evidence="5 11" id="KW-0479">Metal-binding</keyword>
<dbReference type="InterPro" id="IPR023455">
    <property type="entry name" value="Dihydroorotate_DHASE_ETsu"/>
</dbReference>
<gene>
    <name evidence="15" type="primary">pyrK_2</name>
    <name evidence="11" type="synonym">pyrK</name>
    <name evidence="15" type="ORF">ERS852478_02234</name>
    <name evidence="17" type="ORF">GT712_11665</name>
    <name evidence="16" type="ORF">GT728_09330</name>
</gene>
<feature type="binding site" evidence="11 13">
    <location>
        <position position="249"/>
    </location>
    <ligand>
        <name>[2Fe-2S] cluster</name>
        <dbReference type="ChEBI" id="CHEBI:190135"/>
    </ligand>
</feature>
<keyword evidence="8 11" id="KW-0249">Electron transport</keyword>
<dbReference type="PROSITE" id="PS51384">
    <property type="entry name" value="FAD_FR"/>
    <property type="match status" value="1"/>
</dbReference>
<evidence type="ECO:0000256" key="10">
    <source>
        <dbReference type="ARBA" id="ARBA00023014"/>
    </source>
</evidence>
<evidence type="ECO:0000313" key="16">
    <source>
        <dbReference type="EMBL" id="MZL33394.1"/>
    </source>
</evidence>
<proteinExistence type="inferred from homology"/>
<evidence type="ECO:0000256" key="5">
    <source>
        <dbReference type="ARBA" id="ARBA00022723"/>
    </source>
</evidence>
<keyword evidence="10 11" id="KW-0411">Iron-sulfur</keyword>
<feature type="binding site" evidence="11 12">
    <location>
        <begin position="80"/>
        <end position="81"/>
    </location>
    <ligand>
        <name>FAD</name>
        <dbReference type="ChEBI" id="CHEBI:57692"/>
    </ligand>
</feature>
<protein>
    <recommendedName>
        <fullName evidence="11">Dihydroorotate dehydrogenase B (NAD(+)), electron transfer subunit</fullName>
    </recommendedName>
    <alternativeName>
        <fullName evidence="11">Dihydroorotate oxidase B, electron transfer subunit</fullName>
    </alternativeName>
</protein>
<evidence type="ECO:0000256" key="13">
    <source>
        <dbReference type="PIRSR" id="PIRSR006816-2"/>
    </source>
</evidence>
<dbReference type="InterPro" id="IPR001433">
    <property type="entry name" value="OxRdtase_FAD/NAD-bd"/>
</dbReference>
<accession>A0A174DK12</accession>
<dbReference type="PRINTS" id="PR00409">
    <property type="entry name" value="PHDIOXRDTASE"/>
</dbReference>
<comment type="cofactor">
    <cofactor evidence="11 12">
        <name>FAD</name>
        <dbReference type="ChEBI" id="CHEBI:57692"/>
    </cofactor>
    <text evidence="11 12">Binds 1 FAD per subunit.</text>
</comment>
<dbReference type="Pfam" id="PF10418">
    <property type="entry name" value="DHODB_Fe-S_bind"/>
    <property type="match status" value="1"/>
</dbReference>
<feature type="binding site" evidence="11 13">
    <location>
        <position position="230"/>
    </location>
    <ligand>
        <name>[2Fe-2S] cluster</name>
        <dbReference type="ChEBI" id="CHEBI:190135"/>
    </ligand>
</feature>
<dbReference type="Pfam" id="PF00175">
    <property type="entry name" value="NAD_binding_1"/>
    <property type="match status" value="1"/>
</dbReference>
<evidence type="ECO:0000256" key="8">
    <source>
        <dbReference type="ARBA" id="ARBA00022982"/>
    </source>
</evidence>
<name>A0A174DK12_9FIRM</name>
<dbReference type="NCBIfam" id="NF000798">
    <property type="entry name" value="PRK00054.1-3"/>
    <property type="match status" value="1"/>
</dbReference>
<dbReference type="PIRSF" id="PIRSF006816">
    <property type="entry name" value="Cyc3_hyd_g"/>
    <property type="match status" value="1"/>
</dbReference>
<sequence>MSEKTREICTVVSQESIGAGIYSMWIQTDRIAADAKPGQFVSLYTNDKSKILPRPISLCEIDKENGRLHLVYRVTGQGTGTDEFSQMKAGDTIPVLGPLGNGFPVEKAEGKKVFLMGGGIGVPPILELAKQMKCEKKQIIAGYRDCHTFLREEFEAAGTLYIATEDGSVGTKGNVMDAIRENALEADVIYACGPTPMLRAIKKYAEENGIECYISLEERMACGIGACLACVCKSREKDAHSNVNNKRICKDGPVFLSTEVEI</sequence>
<dbReference type="PANTHER" id="PTHR43513">
    <property type="entry name" value="DIHYDROOROTATE DEHYDROGENASE B (NAD(+)), ELECTRON TRANSFER SUBUNIT"/>
    <property type="match status" value="1"/>
</dbReference>
<comment type="cofactor">
    <cofactor evidence="13">
        <name>[2Fe-2S] cluster</name>
        <dbReference type="ChEBI" id="CHEBI:190135"/>
    </cofactor>
    <text evidence="13">Binds 1 [2Fe-2S] cluster per subunit.</text>
</comment>
<dbReference type="Pfam" id="PF00970">
    <property type="entry name" value="FAD_binding_6"/>
    <property type="match status" value="1"/>
</dbReference>
<dbReference type="Gene3D" id="2.10.240.10">
    <property type="entry name" value="Dihydroorotate dehydrogenase, electron transfer subunit"/>
    <property type="match status" value="1"/>
</dbReference>
<feature type="binding site" evidence="11 12">
    <location>
        <begin position="71"/>
        <end position="73"/>
    </location>
    <ligand>
        <name>FAD</name>
        <dbReference type="ChEBI" id="CHEBI:57692"/>
    </ligand>
</feature>
<reference evidence="19 20" key="2">
    <citation type="journal article" date="2019" name="Nat. Med.">
        <title>A library of human gut bacterial isolates paired with longitudinal multiomics data enables mechanistic microbiome research.</title>
        <authorList>
            <person name="Poyet M."/>
            <person name="Groussin M."/>
            <person name="Gibbons S.M."/>
            <person name="Avila-Pacheco J."/>
            <person name="Jiang X."/>
            <person name="Kearney S.M."/>
            <person name="Perrotta A.R."/>
            <person name="Berdy B."/>
            <person name="Zhao S."/>
            <person name="Lieberman T.D."/>
            <person name="Swanson P.K."/>
            <person name="Smith M."/>
            <person name="Roesemann S."/>
            <person name="Alexander J.E."/>
            <person name="Rich S.A."/>
            <person name="Livny J."/>
            <person name="Vlamakis H."/>
            <person name="Clish C."/>
            <person name="Bullock K."/>
            <person name="Deik A."/>
            <person name="Scott J."/>
            <person name="Pierce K.A."/>
            <person name="Xavier R.J."/>
            <person name="Alm E.J."/>
        </authorList>
    </citation>
    <scope>NUCLEOTIDE SEQUENCE [LARGE SCALE GENOMIC DNA]</scope>
    <source>
        <strain evidence="16 20">BIOML-A1</strain>
        <strain evidence="17 19">BIOML-A12</strain>
    </source>
</reference>
<dbReference type="InterPro" id="IPR039261">
    <property type="entry name" value="FNR_nucleotide-bd"/>
</dbReference>
<dbReference type="InterPro" id="IPR037117">
    <property type="entry name" value="Dihydroorotate_DH_ele_sf"/>
</dbReference>
<dbReference type="Proteomes" id="UP000095431">
    <property type="component" value="Unassembled WGS sequence"/>
</dbReference>
<evidence type="ECO:0000256" key="4">
    <source>
        <dbReference type="ARBA" id="ARBA00022714"/>
    </source>
</evidence>
<organism evidence="15 18">
    <name type="scientific">Blautia wexlerae</name>
    <dbReference type="NCBI Taxonomy" id="418240"/>
    <lineage>
        <taxon>Bacteria</taxon>
        <taxon>Bacillati</taxon>
        <taxon>Bacillota</taxon>
        <taxon>Clostridia</taxon>
        <taxon>Lachnospirales</taxon>
        <taxon>Lachnospiraceae</taxon>
        <taxon>Blautia</taxon>
    </lineage>
</organism>
<keyword evidence="7 11" id="KW-0665">Pyrimidine biosynthesis</keyword>
<evidence type="ECO:0000256" key="9">
    <source>
        <dbReference type="ARBA" id="ARBA00023004"/>
    </source>
</evidence>
<comment type="similarity">
    <text evidence="1 11">Belongs to the PyrK family.</text>
</comment>
<comment type="subunit">
    <text evidence="11">Heterotetramer of 2 PyrK and 2 PyrD type B subunits.</text>
</comment>
<dbReference type="GeneID" id="75078079"/>
<evidence type="ECO:0000256" key="1">
    <source>
        <dbReference type="ARBA" id="ARBA00006422"/>
    </source>
</evidence>
<keyword evidence="4 11" id="KW-0001">2Fe-2S</keyword>
<reference evidence="15 18" key="1">
    <citation type="submission" date="2015-09" db="EMBL/GenBank/DDBJ databases">
        <authorList>
            <consortium name="Pathogen Informatics"/>
        </authorList>
    </citation>
    <scope>NUCLEOTIDE SEQUENCE [LARGE SCALE GENOMIC DNA]</scope>
    <source>
        <strain evidence="15 18">2789STDY5834863</strain>
    </source>
</reference>
<dbReference type="AlphaFoldDB" id="A0A174DK12"/>
<dbReference type="eggNOG" id="COG0543">
    <property type="taxonomic scope" value="Bacteria"/>
</dbReference>
<dbReference type="GO" id="GO:0051537">
    <property type="term" value="F:2 iron, 2 sulfur cluster binding"/>
    <property type="evidence" value="ECO:0007669"/>
    <property type="project" value="UniProtKB-KW"/>
</dbReference>
<dbReference type="PANTHER" id="PTHR43513:SF3">
    <property type="entry name" value="DIHYDROOROTATE DEHYDROGENASE B (NAD(+)), ELECTRON TRANSFER SUBUNIT-RELATED"/>
    <property type="match status" value="1"/>
</dbReference>
<dbReference type="SUPFAM" id="SSF63380">
    <property type="entry name" value="Riboflavin synthase domain-like"/>
    <property type="match status" value="1"/>
</dbReference>
<keyword evidence="3 11" id="KW-0285">Flavoprotein</keyword>
<evidence type="ECO:0000256" key="7">
    <source>
        <dbReference type="ARBA" id="ARBA00022975"/>
    </source>
</evidence>
<evidence type="ECO:0000313" key="17">
    <source>
        <dbReference type="EMBL" id="MZS89712.1"/>
    </source>
</evidence>
<dbReference type="Gene3D" id="3.40.50.80">
    <property type="entry name" value="Nucleotide-binding domain of ferredoxin-NADP reductase (FNR) module"/>
    <property type="match status" value="1"/>
</dbReference>
<evidence type="ECO:0000313" key="20">
    <source>
        <dbReference type="Proteomes" id="UP000477285"/>
    </source>
</evidence>
<dbReference type="EMBL" id="WWVQ01000018">
    <property type="protein sequence ID" value="MZL33394.1"/>
    <property type="molecule type" value="Genomic_DNA"/>
</dbReference>
<dbReference type="SUPFAM" id="SSF52343">
    <property type="entry name" value="Ferredoxin reductase-like, C-terminal NADP-linked domain"/>
    <property type="match status" value="1"/>
</dbReference>
<evidence type="ECO:0000313" key="18">
    <source>
        <dbReference type="Proteomes" id="UP000095431"/>
    </source>
</evidence>
<evidence type="ECO:0000313" key="15">
    <source>
        <dbReference type="EMBL" id="CUO24240.1"/>
    </source>
</evidence>